<feature type="domain" description="JmjC" evidence="1">
    <location>
        <begin position="12"/>
        <end position="164"/>
    </location>
</feature>
<dbReference type="STRING" id="91928.A0A0D1Z9J5"/>
<reference evidence="2 3" key="1">
    <citation type="submission" date="2015-01" db="EMBL/GenBank/DDBJ databases">
        <title>The Genome Sequence of Exophiala spinifera CBS89968.</title>
        <authorList>
            <consortium name="The Broad Institute Genomics Platform"/>
            <person name="Cuomo C."/>
            <person name="de Hoog S."/>
            <person name="Gorbushina A."/>
            <person name="Stielow B."/>
            <person name="Teixiera M."/>
            <person name="Abouelleil A."/>
            <person name="Chapman S.B."/>
            <person name="Priest M."/>
            <person name="Young S.K."/>
            <person name="Wortman J."/>
            <person name="Nusbaum C."/>
            <person name="Birren B."/>
        </authorList>
    </citation>
    <scope>NUCLEOTIDE SEQUENCE [LARGE SCALE GENOMIC DNA]</scope>
    <source>
        <strain evidence="2 3">CBS 89968</strain>
    </source>
</reference>
<keyword evidence="3" id="KW-1185">Reference proteome</keyword>
<gene>
    <name evidence="2" type="ORF">PV08_12107</name>
</gene>
<evidence type="ECO:0000259" key="1">
    <source>
        <dbReference type="PROSITE" id="PS51184"/>
    </source>
</evidence>
<dbReference type="OrthoDB" id="4161428at2759"/>
<dbReference type="InterPro" id="IPR003347">
    <property type="entry name" value="JmjC_dom"/>
</dbReference>
<dbReference type="SUPFAM" id="SSF51197">
    <property type="entry name" value="Clavaminate synthase-like"/>
    <property type="match status" value="1"/>
</dbReference>
<accession>A0A0D1Z9J5</accession>
<organism evidence="2 3">
    <name type="scientific">Exophiala spinifera</name>
    <dbReference type="NCBI Taxonomy" id="91928"/>
    <lineage>
        <taxon>Eukaryota</taxon>
        <taxon>Fungi</taxon>
        <taxon>Dikarya</taxon>
        <taxon>Ascomycota</taxon>
        <taxon>Pezizomycotina</taxon>
        <taxon>Eurotiomycetes</taxon>
        <taxon>Chaetothyriomycetidae</taxon>
        <taxon>Chaetothyriales</taxon>
        <taxon>Herpotrichiellaceae</taxon>
        <taxon>Exophiala</taxon>
    </lineage>
</organism>
<dbReference type="RefSeq" id="XP_016229858.1">
    <property type="nucleotide sequence ID" value="XM_016386414.1"/>
</dbReference>
<evidence type="ECO:0000313" key="3">
    <source>
        <dbReference type="Proteomes" id="UP000053328"/>
    </source>
</evidence>
<dbReference type="Gene3D" id="2.60.120.650">
    <property type="entry name" value="Cupin"/>
    <property type="match status" value="1"/>
</dbReference>
<dbReference type="Proteomes" id="UP000053328">
    <property type="component" value="Unassembled WGS sequence"/>
</dbReference>
<name>A0A0D1Z9J5_9EURO</name>
<evidence type="ECO:0000313" key="2">
    <source>
        <dbReference type="EMBL" id="KIW09642.1"/>
    </source>
</evidence>
<proteinExistence type="predicted"/>
<dbReference type="AlphaFoldDB" id="A0A0D1Z9J5"/>
<protein>
    <recommendedName>
        <fullName evidence="1">JmjC domain-containing protein</fullName>
    </recommendedName>
</protein>
<dbReference type="PROSITE" id="PS51184">
    <property type="entry name" value="JMJC"/>
    <property type="match status" value="1"/>
</dbReference>
<dbReference type="EMBL" id="KN847516">
    <property type="protein sequence ID" value="KIW09642.1"/>
    <property type="molecule type" value="Genomic_DNA"/>
</dbReference>
<dbReference type="VEuPathDB" id="FungiDB:PV08_12107"/>
<dbReference type="HOGENOM" id="CLU_1266904_0_0_1"/>
<dbReference type="GeneID" id="27339190"/>
<sequence>MPINCLNLAAVKANPQPWFLANNMDYQVMRLVREGHSAGKDLVGHDADLTNSETFQLLAKAGAFSMPHVDRHGVMTVVHVEEGFKDWLIFPPLSEEEQAEFARGENYCPNYRPMNLRLRPGDTLILPPSRLHAVFSPTDVLMTGNMFWDSREVLRILKQSNLERLNPELSNEDPAQEFPVKMKAILDLWERQCGPWTWGSRQELEAARGVFQVSCYTI</sequence>